<protein>
    <recommendedName>
        <fullName evidence="4">phosphoglycerate mutase (2,3-diphosphoglycerate-independent)</fullName>
        <ecNumber evidence="4">5.4.2.12</ecNumber>
    </recommendedName>
</protein>
<keyword evidence="6" id="KW-0324">Glycolysis</keyword>
<proteinExistence type="inferred from homology"/>
<dbReference type="Gene3D" id="3.40.1450.10">
    <property type="entry name" value="BPG-independent phosphoglycerate mutase, domain B"/>
    <property type="match status" value="1"/>
</dbReference>
<organism evidence="11 12">
    <name type="scientific">Perkinsus chesapeaki</name>
    <name type="common">Clam parasite</name>
    <name type="synonym">Perkinsus andrewsi</name>
    <dbReference type="NCBI Taxonomy" id="330153"/>
    <lineage>
        <taxon>Eukaryota</taxon>
        <taxon>Sar</taxon>
        <taxon>Alveolata</taxon>
        <taxon>Perkinsozoa</taxon>
        <taxon>Perkinsea</taxon>
        <taxon>Perkinsida</taxon>
        <taxon>Perkinsidae</taxon>
        <taxon>Perkinsus</taxon>
    </lineage>
</organism>
<dbReference type="CDD" id="cd16010">
    <property type="entry name" value="iPGM"/>
    <property type="match status" value="1"/>
</dbReference>
<accession>A0A7J6MTE3</accession>
<name>A0A7J6MTE3_PERCH</name>
<dbReference type="AlphaFoldDB" id="A0A7J6MTE3"/>
<dbReference type="OrthoDB" id="1886626at2759"/>
<dbReference type="InterPro" id="IPR006124">
    <property type="entry name" value="Metalloenzyme"/>
</dbReference>
<evidence type="ECO:0000313" key="11">
    <source>
        <dbReference type="EMBL" id="KAF4674794.1"/>
    </source>
</evidence>
<dbReference type="SUPFAM" id="SSF64158">
    <property type="entry name" value="2,3-Bisphosphoglycerate-independent phosphoglycerate mutase, substrate-binding domain"/>
    <property type="match status" value="1"/>
</dbReference>
<dbReference type="GO" id="GO:0005737">
    <property type="term" value="C:cytoplasm"/>
    <property type="evidence" value="ECO:0007669"/>
    <property type="project" value="InterPro"/>
</dbReference>
<keyword evidence="7" id="KW-0464">Manganese</keyword>
<gene>
    <name evidence="11" type="ORF">FOL47_008672</name>
</gene>
<dbReference type="GO" id="GO:0004619">
    <property type="term" value="F:phosphoglycerate mutase activity"/>
    <property type="evidence" value="ECO:0007669"/>
    <property type="project" value="UniProtKB-EC"/>
</dbReference>
<dbReference type="Pfam" id="PF01676">
    <property type="entry name" value="Metalloenzyme"/>
    <property type="match status" value="1"/>
</dbReference>
<dbReference type="PANTHER" id="PTHR31637:SF0">
    <property type="entry name" value="2,3-BISPHOSPHOGLYCERATE-INDEPENDENT PHOSPHOGLYCERATE MUTASE"/>
    <property type="match status" value="1"/>
</dbReference>
<evidence type="ECO:0000256" key="5">
    <source>
        <dbReference type="ARBA" id="ARBA00022723"/>
    </source>
</evidence>
<comment type="similarity">
    <text evidence="3">Belongs to the BPG-independent phosphoglycerate mutase family.</text>
</comment>
<evidence type="ECO:0000256" key="6">
    <source>
        <dbReference type="ARBA" id="ARBA00023152"/>
    </source>
</evidence>
<dbReference type="Gene3D" id="3.40.720.10">
    <property type="entry name" value="Alkaline Phosphatase, subunit A"/>
    <property type="match status" value="1"/>
</dbReference>
<evidence type="ECO:0000259" key="10">
    <source>
        <dbReference type="Pfam" id="PF06415"/>
    </source>
</evidence>
<evidence type="ECO:0000256" key="2">
    <source>
        <dbReference type="ARBA" id="ARBA00004798"/>
    </source>
</evidence>
<feature type="domain" description="BPG-independent PGAM N-terminal" evidence="10">
    <location>
        <begin position="101"/>
        <end position="335"/>
    </location>
</feature>
<evidence type="ECO:0000256" key="8">
    <source>
        <dbReference type="ARBA" id="ARBA00023235"/>
    </source>
</evidence>
<dbReference type="EMBL" id="JAAPAO010000057">
    <property type="protein sequence ID" value="KAF4674794.1"/>
    <property type="molecule type" value="Genomic_DNA"/>
</dbReference>
<keyword evidence="5" id="KW-0479">Metal-binding</keyword>
<dbReference type="PANTHER" id="PTHR31637">
    <property type="entry name" value="2,3-BISPHOSPHOGLYCERATE-INDEPENDENT PHOSPHOGLYCERATE MUTASE"/>
    <property type="match status" value="1"/>
</dbReference>
<dbReference type="FunFam" id="3.40.1450.10:FF:000002">
    <property type="entry name" value="2,3-bisphosphoglycerate-independent phosphoglycerate mutase"/>
    <property type="match status" value="1"/>
</dbReference>
<reference evidence="11 12" key="1">
    <citation type="submission" date="2020-04" db="EMBL/GenBank/DDBJ databases">
        <title>Perkinsus chesapeaki whole genome sequence.</title>
        <authorList>
            <person name="Bogema D.R."/>
        </authorList>
    </citation>
    <scope>NUCLEOTIDE SEQUENCE [LARGE SCALE GENOMIC DNA]</scope>
    <source>
        <strain evidence="11">ATCC PRA-425</strain>
    </source>
</reference>
<dbReference type="InterPro" id="IPR017850">
    <property type="entry name" value="Alkaline_phosphatase_core_sf"/>
</dbReference>
<comment type="cofactor">
    <cofactor evidence="1">
        <name>Mn(2+)</name>
        <dbReference type="ChEBI" id="CHEBI:29035"/>
    </cofactor>
</comment>
<dbReference type="GO" id="GO:0030145">
    <property type="term" value="F:manganese ion binding"/>
    <property type="evidence" value="ECO:0007669"/>
    <property type="project" value="InterPro"/>
</dbReference>
<evidence type="ECO:0000256" key="7">
    <source>
        <dbReference type="ARBA" id="ARBA00023211"/>
    </source>
</evidence>
<evidence type="ECO:0000256" key="1">
    <source>
        <dbReference type="ARBA" id="ARBA00001936"/>
    </source>
</evidence>
<evidence type="ECO:0000313" key="12">
    <source>
        <dbReference type="Proteomes" id="UP000591131"/>
    </source>
</evidence>
<dbReference type="SUPFAM" id="SSF53649">
    <property type="entry name" value="Alkaline phosphatase-like"/>
    <property type="match status" value="1"/>
</dbReference>
<comment type="pathway">
    <text evidence="2">Carbohydrate degradation; glycolysis; pyruvate from D-glyceraldehyde 3-phosphate: step 3/5.</text>
</comment>
<dbReference type="GO" id="GO:0006007">
    <property type="term" value="P:glucose catabolic process"/>
    <property type="evidence" value="ECO:0007669"/>
    <property type="project" value="InterPro"/>
</dbReference>
<keyword evidence="8" id="KW-0413">Isomerase</keyword>
<dbReference type="GO" id="GO:0006096">
    <property type="term" value="P:glycolytic process"/>
    <property type="evidence" value="ECO:0007669"/>
    <property type="project" value="UniProtKB-UniPathway"/>
</dbReference>
<dbReference type="Pfam" id="PF06415">
    <property type="entry name" value="iPGM_N"/>
    <property type="match status" value="1"/>
</dbReference>
<dbReference type="InterPro" id="IPR005995">
    <property type="entry name" value="Pgm_bpd_ind"/>
</dbReference>
<dbReference type="EC" id="5.4.2.12" evidence="4"/>
<dbReference type="InterPro" id="IPR036646">
    <property type="entry name" value="PGAM_B_sf"/>
</dbReference>
<dbReference type="UniPathway" id="UPA00109">
    <property type="reaction ID" value="UER00186"/>
</dbReference>
<keyword evidence="12" id="KW-1185">Reference proteome</keyword>
<evidence type="ECO:0000256" key="4">
    <source>
        <dbReference type="ARBA" id="ARBA00012026"/>
    </source>
</evidence>
<sequence>MSKDFKLKPLPNYSGPEGPLLVIVLDGFGIGHKNDSDCVYLADPTYMLGLRHDAYAKHLYCTLKAHGMAVGLPSDDDMGNSEVGHNALGCGQLVAQGAKLVNVSIEDGSLFKSKNFTHIVDELKDGTGRTLHMFGLLSDGNIHSHIGHVEKILKQMAKEGVTDVRIHILTDGRDVGAMSAPTYITRLEKCLKECGPNYKIASGGGRMQVTMDRYNSDWNIVKRGYDAMCFGIVDPAINPECDRGWVGKYKDANTAVEECRKMFPEKTDQNYPPFVIVDDNGKPVGPIKDNDVVICFNFRGDRAIQMSRAFTEPDFNDFDRRNAPKVDYYGMLIYDNDLMIPKQSLVPNPDISRVLSEYMLAQNVNMYACAETHKFGHVTFFWNGNRSGYLDPKMELYEEVTSEPNDAIQYNPAMKAREVTDKVVDAVNKGDFKFYRVNLANGDMVGHTGLIPQTIETVGVIDECVKKMVDAVTAKNGIVVITADHGNCEEMKDKKGNIKTSHTLNAVPFLIVDPNCNGRYTVNPTQDPNIEEPVAGLTNVAASLCNLLGYEQPSDCVNSLSINLSRVVSQFLQVPFSMLSTTGIEHGNLHFTGSAYLAIKLASAWKKLQLRRSLHELRCLSLPDPGYVHELVEAIWRFVCEPGLRVGLAHLKSWSRTYSARMASTLATVRPSREERLVQLLARATGREQVHRSLHAVLSRWREMSREAEDDRSTFCGGTDSSHDDCSISSLMGTHRNAMTDAKRILKCWSMTVRHRRASIRALSRMLDDLVHRELRRAWSCFRALAPVSLDPRKSAIQASYGTIAQVITISTRYLREAGHTGTTCQADRLTVLCTILDRSRTRRLYSVLSAMEPKEFNRVTRRLLKNVLRGWNTAAKNSRSAVRGLVLNLNYFVDKIVRQAFMRLLVSNGTNLPATKHIASSVHIVNILSRVLQRSTRIGVAALKGDRATSISGARGLIIASSLRRVMHRHAKSALRVLAQNGCKNRPRSLSGSELWMVREKARKAADNTNGSKIGTEKAVGALSRGILVAKFHQKGGGRVSRVLRVISAKKGPILSWSGGGPTASGSLLPGHSSQAPLCDLVAVLHTFDNSWNIQPGDDVSLGLVIMFKSRRLSVCLASLRDLLLVRASLCEFAKVTLSPTSGRFSLISSFIRRRLSGGNDSFNKVFLSAIHSSIQQALEL</sequence>
<dbReference type="NCBIfam" id="TIGR01307">
    <property type="entry name" value="pgm_bpd_ind"/>
    <property type="match status" value="1"/>
</dbReference>
<feature type="domain" description="Metalloenzyme" evidence="9">
    <location>
        <begin position="19"/>
        <end position="551"/>
    </location>
</feature>
<evidence type="ECO:0000256" key="3">
    <source>
        <dbReference type="ARBA" id="ARBA00008819"/>
    </source>
</evidence>
<dbReference type="InterPro" id="IPR011258">
    <property type="entry name" value="BPG-indep_PGM_N"/>
</dbReference>
<evidence type="ECO:0000259" key="9">
    <source>
        <dbReference type="Pfam" id="PF01676"/>
    </source>
</evidence>
<comment type="caution">
    <text evidence="11">The sequence shown here is derived from an EMBL/GenBank/DDBJ whole genome shotgun (WGS) entry which is preliminary data.</text>
</comment>
<dbReference type="Proteomes" id="UP000591131">
    <property type="component" value="Unassembled WGS sequence"/>
</dbReference>
<feature type="non-terminal residue" evidence="11">
    <location>
        <position position="1"/>
    </location>
</feature>